<reference evidence="1 2" key="1">
    <citation type="submission" date="2021-06" db="EMBL/GenBank/DDBJ databases">
        <title>Caerostris extrusa draft genome.</title>
        <authorList>
            <person name="Kono N."/>
            <person name="Arakawa K."/>
        </authorList>
    </citation>
    <scope>NUCLEOTIDE SEQUENCE [LARGE SCALE GENOMIC DNA]</scope>
</reference>
<sequence>MVQLCDLKSPWPTSKSPDRIFGISSQPWNSPSLNTARFLDSSNSSLSLSPFPLTPLPSDRVRERVGRGEEEVNKIKLPAKECFVPPSPCENGVWTDAPLTLTFECDLHAKVSVQVSRGAMWGRQGDLHGSGRPDAGEWVRAHPHVRWPETLFKVSAVWVTGSVQGKGNGRLRWGKDIYMHE</sequence>
<dbReference type="Proteomes" id="UP001054945">
    <property type="component" value="Unassembled WGS sequence"/>
</dbReference>
<protein>
    <recommendedName>
        <fullName evidence="3">Galectin</fullName>
    </recommendedName>
</protein>
<proteinExistence type="predicted"/>
<comment type="caution">
    <text evidence="1">The sequence shown here is derived from an EMBL/GenBank/DDBJ whole genome shotgun (WGS) entry which is preliminary data.</text>
</comment>
<organism evidence="1 2">
    <name type="scientific">Caerostris extrusa</name>
    <name type="common">Bark spider</name>
    <name type="synonym">Caerostris bankana</name>
    <dbReference type="NCBI Taxonomy" id="172846"/>
    <lineage>
        <taxon>Eukaryota</taxon>
        <taxon>Metazoa</taxon>
        <taxon>Ecdysozoa</taxon>
        <taxon>Arthropoda</taxon>
        <taxon>Chelicerata</taxon>
        <taxon>Arachnida</taxon>
        <taxon>Araneae</taxon>
        <taxon>Araneomorphae</taxon>
        <taxon>Entelegynae</taxon>
        <taxon>Araneoidea</taxon>
        <taxon>Araneidae</taxon>
        <taxon>Caerostris</taxon>
    </lineage>
</organism>
<accession>A0AAV4S0H0</accession>
<evidence type="ECO:0000313" key="1">
    <source>
        <dbReference type="EMBL" id="GIY25548.1"/>
    </source>
</evidence>
<gene>
    <name evidence="1" type="ORF">CEXT_179081</name>
</gene>
<name>A0AAV4S0H0_CAEEX</name>
<dbReference type="EMBL" id="BPLR01008557">
    <property type="protein sequence ID" value="GIY25548.1"/>
    <property type="molecule type" value="Genomic_DNA"/>
</dbReference>
<evidence type="ECO:0000313" key="2">
    <source>
        <dbReference type="Proteomes" id="UP001054945"/>
    </source>
</evidence>
<dbReference type="AlphaFoldDB" id="A0AAV4S0H0"/>
<evidence type="ECO:0008006" key="3">
    <source>
        <dbReference type="Google" id="ProtNLM"/>
    </source>
</evidence>
<keyword evidence="2" id="KW-1185">Reference proteome</keyword>